<feature type="compositionally biased region" description="Basic and acidic residues" evidence="1">
    <location>
        <begin position="57"/>
        <end position="77"/>
    </location>
</feature>
<reference evidence="2" key="1">
    <citation type="submission" date="2019-12" db="EMBL/GenBank/DDBJ databases">
        <authorList>
            <person name="Cremers G."/>
        </authorList>
    </citation>
    <scope>NUCLEOTIDE SEQUENCE</scope>
    <source>
        <strain evidence="2">Vvax</strain>
    </source>
</reference>
<evidence type="ECO:0000313" key="2">
    <source>
        <dbReference type="EMBL" id="CAA2109702.1"/>
    </source>
</evidence>
<evidence type="ECO:0000256" key="1">
    <source>
        <dbReference type="SAM" id="MobiDB-lite"/>
    </source>
</evidence>
<dbReference type="AlphaFoldDB" id="A0A679JKI5"/>
<feature type="compositionally biased region" description="Polar residues" evidence="1">
    <location>
        <begin position="1"/>
        <end position="17"/>
    </location>
</feature>
<name>A0A679JKI5_VARPD</name>
<protein>
    <recommendedName>
        <fullName evidence="3">DUF2934 domain-containing protein</fullName>
    </recommendedName>
</protein>
<accession>A0A679JKI5</accession>
<evidence type="ECO:0008006" key="3">
    <source>
        <dbReference type="Google" id="ProtNLM"/>
    </source>
</evidence>
<dbReference type="EMBL" id="LR743508">
    <property type="protein sequence ID" value="CAA2109702.1"/>
    <property type="molecule type" value="Genomic_DNA"/>
</dbReference>
<gene>
    <name evidence="2" type="ORF">VVAX_05973</name>
</gene>
<dbReference type="RefSeq" id="WP_339093659.1">
    <property type="nucleotide sequence ID" value="NZ_LR743508.1"/>
</dbReference>
<organism evidence="2">
    <name type="scientific">Variovorax paradoxus</name>
    <dbReference type="NCBI Taxonomy" id="34073"/>
    <lineage>
        <taxon>Bacteria</taxon>
        <taxon>Pseudomonadati</taxon>
        <taxon>Pseudomonadota</taxon>
        <taxon>Betaproteobacteria</taxon>
        <taxon>Burkholderiales</taxon>
        <taxon>Comamonadaceae</taxon>
        <taxon>Variovorax</taxon>
    </lineage>
</organism>
<feature type="region of interest" description="Disordered" evidence="1">
    <location>
        <begin position="1"/>
        <end position="77"/>
    </location>
</feature>
<sequence>MNQTTTQKQMSPVNIEQNRAVGQDSFAEGSRMGREANKAHAFPGEAEQIEGASSADARGDVQDNRDHSVPETSREDAIRQAAYEAYQRRMASGGGSGSEIVDWLEAEAHVKRERGE</sequence>
<proteinExistence type="predicted"/>